<protein>
    <recommendedName>
        <fullName evidence="3">2'-5' RNA ligase</fullName>
    </recommendedName>
</protein>
<name>A0A1G2I9G8_9BACT</name>
<dbReference type="AlphaFoldDB" id="A0A1G2I9G8"/>
<sequence length="208" mass="23333">MQKNPPENSALINVCIIPPEQVGNQCVALAQLLKAGTMSALDGKTRFPHMTVCMVRVDKDSVASIIEAVDQALKSQKSFLCKHVGCYQSPGRYFEISYGKSPEFMVLHELLLETLKGYRLNPGNPYQESYFGPYDNEQQDNARETGYDLAHGRYRPHVTLLRWQEGQVPASPPELPKLDLSFQLSTICVYLADENGAVYEELARFSIS</sequence>
<gene>
    <name evidence="1" type="ORF">A3F47_00275</name>
</gene>
<dbReference type="InterPro" id="IPR009097">
    <property type="entry name" value="Cyclic_Pdiesterase"/>
</dbReference>
<comment type="caution">
    <text evidence="1">The sequence shown here is derived from an EMBL/GenBank/DDBJ whole genome shotgun (WGS) entry which is preliminary data.</text>
</comment>
<dbReference type="Proteomes" id="UP000179214">
    <property type="component" value="Unassembled WGS sequence"/>
</dbReference>
<evidence type="ECO:0000313" key="2">
    <source>
        <dbReference type="Proteomes" id="UP000179214"/>
    </source>
</evidence>
<proteinExistence type="predicted"/>
<evidence type="ECO:0008006" key="3">
    <source>
        <dbReference type="Google" id="ProtNLM"/>
    </source>
</evidence>
<dbReference type="Pfam" id="PF13563">
    <property type="entry name" value="2_5_RNA_ligase2"/>
    <property type="match status" value="1"/>
</dbReference>
<accession>A0A1G2I9G8</accession>
<dbReference type="Gene3D" id="3.90.1140.10">
    <property type="entry name" value="Cyclic phosphodiesterase"/>
    <property type="match status" value="1"/>
</dbReference>
<dbReference type="EMBL" id="MHOV01000005">
    <property type="protein sequence ID" value="OGZ70678.1"/>
    <property type="molecule type" value="Genomic_DNA"/>
</dbReference>
<reference evidence="1 2" key="1">
    <citation type="journal article" date="2016" name="Nat. Commun.">
        <title>Thousands of microbial genomes shed light on interconnected biogeochemical processes in an aquifer system.</title>
        <authorList>
            <person name="Anantharaman K."/>
            <person name="Brown C.T."/>
            <person name="Hug L.A."/>
            <person name="Sharon I."/>
            <person name="Castelle C.J."/>
            <person name="Probst A.J."/>
            <person name="Thomas B.C."/>
            <person name="Singh A."/>
            <person name="Wilkins M.J."/>
            <person name="Karaoz U."/>
            <person name="Brodie E.L."/>
            <person name="Williams K.H."/>
            <person name="Hubbard S.S."/>
            <person name="Banfield J.F."/>
        </authorList>
    </citation>
    <scope>NUCLEOTIDE SEQUENCE [LARGE SCALE GENOMIC DNA]</scope>
</reference>
<organism evidence="1 2">
    <name type="scientific">Candidatus Staskawiczbacteria bacterium RIFCSPHIGHO2_12_FULL_38_11</name>
    <dbReference type="NCBI Taxonomy" id="1802209"/>
    <lineage>
        <taxon>Bacteria</taxon>
        <taxon>Candidatus Staskawicziibacteriota</taxon>
    </lineage>
</organism>
<dbReference type="SUPFAM" id="SSF55144">
    <property type="entry name" value="LigT-like"/>
    <property type="match status" value="1"/>
</dbReference>
<evidence type="ECO:0000313" key="1">
    <source>
        <dbReference type="EMBL" id="OGZ70678.1"/>
    </source>
</evidence>